<dbReference type="GeneID" id="106013295"/>
<keyword evidence="1" id="KW-1185">Reference proteome</keyword>
<evidence type="ECO:0000313" key="1">
    <source>
        <dbReference type="Proteomes" id="UP000694888"/>
    </source>
</evidence>
<evidence type="ECO:0000313" key="2">
    <source>
        <dbReference type="RefSeq" id="XP_012944052.1"/>
    </source>
</evidence>
<gene>
    <name evidence="2" type="primary">LOC106013295</name>
</gene>
<protein>
    <submittedName>
        <fullName evidence="2">Uncharacterized protein LOC106013295</fullName>
    </submittedName>
</protein>
<dbReference type="Proteomes" id="UP000694888">
    <property type="component" value="Unplaced"/>
</dbReference>
<sequence length="116" mass="13576">MESQGEFEVACSVLTRTRVKYTDGPAVPCPIFSEMKELTVSHFSNWLQEQSLLQEGRHQNHEEEEDMVLLLRFEDGQPEIMEERRTLEYYLDALNRASHIEIAPRHMMPVEVEVRG</sequence>
<organism evidence="1 2">
    <name type="scientific">Aplysia californica</name>
    <name type="common">California sea hare</name>
    <dbReference type="NCBI Taxonomy" id="6500"/>
    <lineage>
        <taxon>Eukaryota</taxon>
        <taxon>Metazoa</taxon>
        <taxon>Spiralia</taxon>
        <taxon>Lophotrochozoa</taxon>
        <taxon>Mollusca</taxon>
        <taxon>Gastropoda</taxon>
        <taxon>Heterobranchia</taxon>
        <taxon>Euthyneura</taxon>
        <taxon>Tectipleura</taxon>
        <taxon>Aplysiida</taxon>
        <taxon>Aplysioidea</taxon>
        <taxon>Aplysiidae</taxon>
        <taxon>Aplysia</taxon>
    </lineage>
</organism>
<reference evidence="2" key="1">
    <citation type="submission" date="2025-08" db="UniProtKB">
        <authorList>
            <consortium name="RefSeq"/>
        </authorList>
    </citation>
    <scope>IDENTIFICATION</scope>
</reference>
<accession>A0ABM1AAM3</accession>
<proteinExistence type="predicted"/>
<dbReference type="RefSeq" id="XP_012944052.1">
    <property type="nucleotide sequence ID" value="XM_013088598.2"/>
</dbReference>
<name>A0ABM1AAM3_APLCA</name>